<protein>
    <recommendedName>
        <fullName evidence="5">Peptidase A1 domain-containing protein</fullName>
    </recommendedName>
</protein>
<keyword evidence="7" id="KW-1185">Reference proteome</keyword>
<feature type="domain" description="Peptidase A1" evidence="5">
    <location>
        <begin position="46"/>
        <end position="376"/>
    </location>
</feature>
<accession>A0ABP1D8Z8</accession>
<name>A0ABP1D8Z8_9APHY</name>
<evidence type="ECO:0000259" key="5">
    <source>
        <dbReference type="PROSITE" id="PS51767"/>
    </source>
</evidence>
<dbReference type="PRINTS" id="PR00792">
    <property type="entry name" value="PEPSIN"/>
</dbReference>
<evidence type="ECO:0000256" key="3">
    <source>
        <dbReference type="RuleBase" id="RU000454"/>
    </source>
</evidence>
<dbReference type="PANTHER" id="PTHR47966:SF57">
    <property type="entry name" value="PEPTIDASE A1 DOMAIN-CONTAINING PROTEIN"/>
    <property type="match status" value="1"/>
</dbReference>
<dbReference type="InterPro" id="IPR034164">
    <property type="entry name" value="Pepsin-like_dom"/>
</dbReference>
<proteinExistence type="inferred from homology"/>
<gene>
    <name evidence="6" type="ORF">GFSPODELE1_LOCUS4963</name>
</gene>
<reference evidence="7" key="1">
    <citation type="submission" date="2024-04" db="EMBL/GenBank/DDBJ databases">
        <authorList>
            <person name="Shaw F."/>
            <person name="Minotto A."/>
        </authorList>
    </citation>
    <scope>NUCLEOTIDE SEQUENCE [LARGE SCALE GENOMIC DNA]</scope>
</reference>
<dbReference type="InterPro" id="IPR001461">
    <property type="entry name" value="Aspartic_peptidase_A1"/>
</dbReference>
<comment type="similarity">
    <text evidence="1 3">Belongs to the peptidase A1 family.</text>
</comment>
<dbReference type="Pfam" id="PF00026">
    <property type="entry name" value="Asp"/>
    <property type="match status" value="1"/>
</dbReference>
<organism evidence="6 7">
    <name type="scientific">Somion occarium</name>
    <dbReference type="NCBI Taxonomy" id="3059160"/>
    <lineage>
        <taxon>Eukaryota</taxon>
        <taxon>Fungi</taxon>
        <taxon>Dikarya</taxon>
        <taxon>Basidiomycota</taxon>
        <taxon>Agaricomycotina</taxon>
        <taxon>Agaricomycetes</taxon>
        <taxon>Polyporales</taxon>
        <taxon>Cerrenaceae</taxon>
        <taxon>Somion</taxon>
    </lineage>
</organism>
<dbReference type="CDD" id="cd05471">
    <property type="entry name" value="pepsin_like"/>
    <property type="match status" value="1"/>
</dbReference>
<sequence length="452" mass="48049">MNVAIAAGSEGQGITIPLFPRLRTDAPSTHIYRSNISVANSHEYAYLARVDIGGQQFLVLIDTGSSDLWVVSTECIEEDCHAVTKYQPTSSLTWSNASSFGLDYLLGSVSGKIGTELVTLGPYEISTQAFAMANKTSGLGLSGTGNSGILGLAFPLEAAIPDTSGQTLLENIFASFADSDRYFAFKLGRNQSDSSFSFGQLDPAFANSTSNFTFSSVYPAFGSTYDYWKLPIQSLTINSTSFALSPSRVHGAPSPIAVLDTGTTLILGPRADVDRLWNSVGGARKTDTGGWQVRCNRGIVIGFVLGQGDSQKEYILNPTDLSWRQGSSDGDWCMGGIQANDGVSSGDWLLGDTFLRNVYAIHHMAVDGQSPKIGLLGMTDANSSMALFRAERGDDDAPPVPVLSAVDHHPPVLGTGAILGLTAVAGFVFGALITCLLHCCFGRKARVNKGRR</sequence>
<dbReference type="InterPro" id="IPR021109">
    <property type="entry name" value="Peptidase_aspartic_dom_sf"/>
</dbReference>
<evidence type="ECO:0000256" key="1">
    <source>
        <dbReference type="ARBA" id="ARBA00007447"/>
    </source>
</evidence>
<keyword evidence="3" id="KW-0645">Protease</keyword>
<keyword evidence="4" id="KW-0472">Membrane</keyword>
<keyword evidence="4" id="KW-1133">Transmembrane helix</keyword>
<evidence type="ECO:0000313" key="6">
    <source>
        <dbReference type="EMBL" id="CAL1704341.1"/>
    </source>
</evidence>
<feature type="transmembrane region" description="Helical" evidence="4">
    <location>
        <begin position="417"/>
        <end position="442"/>
    </location>
</feature>
<evidence type="ECO:0000256" key="4">
    <source>
        <dbReference type="SAM" id="Phobius"/>
    </source>
</evidence>
<dbReference type="InterPro" id="IPR001969">
    <property type="entry name" value="Aspartic_peptidase_AS"/>
</dbReference>
<keyword evidence="4" id="KW-0812">Transmembrane</keyword>
<keyword evidence="2 3" id="KW-0064">Aspartyl protease</keyword>
<dbReference type="Gene3D" id="2.40.70.10">
    <property type="entry name" value="Acid Proteases"/>
    <property type="match status" value="2"/>
</dbReference>
<keyword evidence="3" id="KW-0378">Hydrolase</keyword>
<evidence type="ECO:0000313" key="7">
    <source>
        <dbReference type="Proteomes" id="UP001497453"/>
    </source>
</evidence>
<evidence type="ECO:0000256" key="2">
    <source>
        <dbReference type="ARBA" id="ARBA00022750"/>
    </source>
</evidence>
<dbReference type="PROSITE" id="PS51767">
    <property type="entry name" value="PEPTIDASE_A1"/>
    <property type="match status" value="1"/>
</dbReference>
<dbReference type="PROSITE" id="PS00141">
    <property type="entry name" value="ASP_PROTEASE"/>
    <property type="match status" value="2"/>
</dbReference>
<dbReference type="Proteomes" id="UP001497453">
    <property type="component" value="Chromosome 3"/>
</dbReference>
<dbReference type="SUPFAM" id="SSF50630">
    <property type="entry name" value="Acid proteases"/>
    <property type="match status" value="1"/>
</dbReference>
<dbReference type="InterPro" id="IPR033121">
    <property type="entry name" value="PEPTIDASE_A1"/>
</dbReference>
<dbReference type="EMBL" id="OZ037946">
    <property type="protein sequence ID" value="CAL1704341.1"/>
    <property type="molecule type" value="Genomic_DNA"/>
</dbReference>
<dbReference type="PANTHER" id="PTHR47966">
    <property type="entry name" value="BETA-SITE APP-CLEAVING ENZYME, ISOFORM A-RELATED"/>
    <property type="match status" value="1"/>
</dbReference>